<reference evidence="13 14" key="1">
    <citation type="submission" date="2018-11" db="EMBL/GenBank/DDBJ databases">
        <title>The draft genome sequence of Amphritea opalescens ANRC-JH13T.</title>
        <authorList>
            <person name="Fang Z."/>
            <person name="Zhang Y."/>
            <person name="Han X."/>
        </authorList>
    </citation>
    <scope>NUCLEOTIDE SEQUENCE [LARGE SCALE GENOMIC DNA]</scope>
    <source>
        <strain evidence="13 14">ANRC-JH13</strain>
    </source>
</reference>
<evidence type="ECO:0000256" key="3">
    <source>
        <dbReference type="ARBA" id="ARBA00022519"/>
    </source>
</evidence>
<dbReference type="GO" id="GO:0140114">
    <property type="term" value="P:cellular detoxification of fluoride"/>
    <property type="evidence" value="ECO:0007669"/>
    <property type="project" value="UniProtKB-UniRule"/>
</dbReference>
<dbReference type="HAMAP" id="MF_00454">
    <property type="entry name" value="FluC"/>
    <property type="match status" value="1"/>
</dbReference>
<dbReference type="Proteomes" id="UP000283087">
    <property type="component" value="Unassembled WGS sequence"/>
</dbReference>
<organism evidence="13 14">
    <name type="scientific">Amphritea opalescens</name>
    <dbReference type="NCBI Taxonomy" id="2490544"/>
    <lineage>
        <taxon>Bacteria</taxon>
        <taxon>Pseudomonadati</taxon>
        <taxon>Pseudomonadota</taxon>
        <taxon>Gammaproteobacteria</taxon>
        <taxon>Oceanospirillales</taxon>
        <taxon>Oceanospirillaceae</taxon>
        <taxon>Amphritea</taxon>
    </lineage>
</organism>
<evidence type="ECO:0000256" key="6">
    <source>
        <dbReference type="ARBA" id="ARBA00023053"/>
    </source>
</evidence>
<dbReference type="NCBIfam" id="TIGR00494">
    <property type="entry name" value="crcB"/>
    <property type="match status" value="1"/>
</dbReference>
<dbReference type="Pfam" id="PF02537">
    <property type="entry name" value="CRCB"/>
    <property type="match status" value="1"/>
</dbReference>
<dbReference type="GO" id="GO:0046872">
    <property type="term" value="F:metal ion binding"/>
    <property type="evidence" value="ECO:0007669"/>
    <property type="project" value="UniProtKB-KW"/>
</dbReference>
<evidence type="ECO:0000256" key="8">
    <source>
        <dbReference type="ARBA" id="ARBA00023136"/>
    </source>
</evidence>
<protein>
    <recommendedName>
        <fullName evidence="12">Fluoride-specific ion channel FluC</fullName>
    </recommendedName>
</protein>
<feature type="transmembrane region" description="Helical" evidence="12">
    <location>
        <begin position="33"/>
        <end position="56"/>
    </location>
</feature>
<dbReference type="OrthoDB" id="9806299at2"/>
<keyword evidence="4 12" id="KW-0812">Transmembrane</keyword>
<keyword evidence="7 12" id="KW-0406">Ion transport</keyword>
<evidence type="ECO:0000256" key="10">
    <source>
        <dbReference type="ARBA" id="ARBA00035120"/>
    </source>
</evidence>
<keyword evidence="3" id="KW-0997">Cell inner membrane</keyword>
<sequence length="124" mass="13538">MLHLISVAAGGAAGALARYWVSGILISNAQFKLPYGTMICNVLGSFLMGVFFVLIMEKARISPELRPLLMVGFLGAFTTFSTFSLEAVTMLQEGHIMSAAIYILMSVVLCMVALYSGLWFTRLF</sequence>
<evidence type="ECO:0000256" key="11">
    <source>
        <dbReference type="ARBA" id="ARBA00035585"/>
    </source>
</evidence>
<dbReference type="GO" id="GO:0005886">
    <property type="term" value="C:plasma membrane"/>
    <property type="evidence" value="ECO:0007669"/>
    <property type="project" value="UniProtKB-SubCell"/>
</dbReference>
<evidence type="ECO:0000256" key="4">
    <source>
        <dbReference type="ARBA" id="ARBA00022692"/>
    </source>
</evidence>
<comment type="caution">
    <text evidence="13">The sequence shown here is derived from an EMBL/GenBank/DDBJ whole genome shotgun (WGS) entry which is preliminary data.</text>
</comment>
<feature type="transmembrane region" description="Helical" evidence="12">
    <location>
        <begin position="68"/>
        <end position="87"/>
    </location>
</feature>
<comment type="function">
    <text evidence="12">Fluoride-specific ion channel. Important for reducing fluoride concentration in the cell, thus reducing its toxicity.</text>
</comment>
<evidence type="ECO:0000256" key="1">
    <source>
        <dbReference type="ARBA" id="ARBA00004651"/>
    </source>
</evidence>
<evidence type="ECO:0000313" key="13">
    <source>
        <dbReference type="EMBL" id="RTE67717.1"/>
    </source>
</evidence>
<dbReference type="GO" id="GO:0062054">
    <property type="term" value="F:fluoride channel activity"/>
    <property type="evidence" value="ECO:0007669"/>
    <property type="project" value="UniProtKB-UniRule"/>
</dbReference>
<dbReference type="PANTHER" id="PTHR28259">
    <property type="entry name" value="FLUORIDE EXPORT PROTEIN 1-RELATED"/>
    <property type="match status" value="1"/>
</dbReference>
<evidence type="ECO:0000256" key="5">
    <source>
        <dbReference type="ARBA" id="ARBA00022989"/>
    </source>
</evidence>
<evidence type="ECO:0000256" key="9">
    <source>
        <dbReference type="ARBA" id="ARBA00023303"/>
    </source>
</evidence>
<evidence type="ECO:0000256" key="2">
    <source>
        <dbReference type="ARBA" id="ARBA00022475"/>
    </source>
</evidence>
<keyword evidence="6 12" id="KW-0915">Sodium</keyword>
<dbReference type="InterPro" id="IPR003691">
    <property type="entry name" value="FluC"/>
</dbReference>
<feature type="binding site" evidence="12">
    <location>
        <position position="78"/>
    </location>
    <ligand>
        <name>Na(+)</name>
        <dbReference type="ChEBI" id="CHEBI:29101"/>
        <note>structural</note>
    </ligand>
</feature>
<keyword evidence="14" id="KW-1185">Reference proteome</keyword>
<keyword evidence="12" id="KW-0479">Metal-binding</keyword>
<feature type="binding site" evidence="12">
    <location>
        <position position="75"/>
    </location>
    <ligand>
        <name>Na(+)</name>
        <dbReference type="ChEBI" id="CHEBI:29101"/>
        <note>structural</note>
    </ligand>
</feature>
<dbReference type="PANTHER" id="PTHR28259:SF1">
    <property type="entry name" value="FLUORIDE EXPORT PROTEIN 1-RELATED"/>
    <property type="match status" value="1"/>
</dbReference>
<name>A0A430KW25_9GAMM</name>
<proteinExistence type="inferred from homology"/>
<comment type="subcellular location">
    <subcellularLocation>
        <location evidence="1 12">Cell membrane</location>
        <topology evidence="1 12">Multi-pass membrane protein</topology>
    </subcellularLocation>
</comment>
<feature type="transmembrane region" description="Helical" evidence="12">
    <location>
        <begin position="99"/>
        <end position="120"/>
    </location>
</feature>
<accession>A0A430KW25</accession>
<keyword evidence="9 12" id="KW-0407">Ion channel</keyword>
<evidence type="ECO:0000256" key="12">
    <source>
        <dbReference type="HAMAP-Rule" id="MF_00454"/>
    </source>
</evidence>
<keyword evidence="5 12" id="KW-1133">Transmembrane helix</keyword>
<gene>
    <name evidence="12 13" type="primary">crcB</name>
    <name evidence="12" type="synonym">fluC</name>
    <name evidence="13" type="ORF">EH243_01850</name>
</gene>
<keyword evidence="2 12" id="KW-1003">Cell membrane</keyword>
<evidence type="ECO:0000256" key="7">
    <source>
        <dbReference type="ARBA" id="ARBA00023065"/>
    </source>
</evidence>
<dbReference type="AlphaFoldDB" id="A0A430KW25"/>
<comment type="activity regulation">
    <text evidence="12">Na(+) is not transported, but it plays an essential structural role and its presence is essential for fluoride channel function.</text>
</comment>
<dbReference type="EMBL" id="RQXW01000001">
    <property type="protein sequence ID" value="RTE67717.1"/>
    <property type="molecule type" value="Genomic_DNA"/>
</dbReference>
<keyword evidence="8 12" id="KW-0472">Membrane</keyword>
<dbReference type="RefSeq" id="WP_126156927.1">
    <property type="nucleotide sequence ID" value="NZ_RQXW01000001.1"/>
</dbReference>
<evidence type="ECO:0000313" key="14">
    <source>
        <dbReference type="Proteomes" id="UP000283087"/>
    </source>
</evidence>
<comment type="catalytic activity">
    <reaction evidence="11">
        <text>fluoride(in) = fluoride(out)</text>
        <dbReference type="Rhea" id="RHEA:76159"/>
        <dbReference type="ChEBI" id="CHEBI:17051"/>
    </reaction>
    <physiologicalReaction direction="left-to-right" evidence="11">
        <dbReference type="Rhea" id="RHEA:76160"/>
    </physiologicalReaction>
</comment>
<keyword evidence="12" id="KW-0813">Transport</keyword>
<comment type="similarity">
    <text evidence="10 12">Belongs to the fluoride channel Fluc/FEX (TC 1.A.43) family.</text>
</comment>